<dbReference type="Proteomes" id="UP001139646">
    <property type="component" value="Unassembled WGS sequence"/>
</dbReference>
<comment type="caution">
    <text evidence="1">The sequence shown here is derived from an EMBL/GenBank/DDBJ whole genome shotgun (WGS) entry which is preliminary data.</text>
</comment>
<dbReference type="RefSeq" id="WP_242286898.1">
    <property type="nucleotide sequence ID" value="NZ_JAKKSL010000002.1"/>
</dbReference>
<reference evidence="1" key="1">
    <citation type="submission" date="2022-01" db="EMBL/GenBank/DDBJ databases">
        <title>Colwellia maritima, isolated from seawater.</title>
        <authorList>
            <person name="Kristyanto S."/>
            <person name="Jung J."/>
            <person name="Jeon C.O."/>
        </authorList>
    </citation>
    <scope>NUCLEOTIDE SEQUENCE</scope>
    <source>
        <strain evidence="1">MSW7</strain>
    </source>
</reference>
<keyword evidence="2" id="KW-1185">Reference proteome</keyword>
<organism evidence="1 2">
    <name type="scientific">Colwellia maritima</name>
    <dbReference type="NCBI Taxonomy" id="2912588"/>
    <lineage>
        <taxon>Bacteria</taxon>
        <taxon>Pseudomonadati</taxon>
        <taxon>Pseudomonadota</taxon>
        <taxon>Gammaproteobacteria</taxon>
        <taxon>Alteromonadales</taxon>
        <taxon>Colwelliaceae</taxon>
        <taxon>Colwellia</taxon>
    </lineage>
</organism>
<protein>
    <submittedName>
        <fullName evidence="1">Uncharacterized protein</fullName>
    </submittedName>
</protein>
<name>A0ABS9X2J7_9GAMM</name>
<accession>A0ABS9X2J7</accession>
<proteinExistence type="predicted"/>
<evidence type="ECO:0000313" key="2">
    <source>
        <dbReference type="Proteomes" id="UP001139646"/>
    </source>
</evidence>
<evidence type="ECO:0000313" key="1">
    <source>
        <dbReference type="EMBL" id="MCI2284467.1"/>
    </source>
</evidence>
<dbReference type="EMBL" id="JAKKSL010000002">
    <property type="protein sequence ID" value="MCI2284467.1"/>
    <property type="molecule type" value="Genomic_DNA"/>
</dbReference>
<gene>
    <name evidence="1" type="ORF">L3081_15055</name>
</gene>
<sequence>MANSQAFAQCQVKKVFKAVCLREAESQSDLTQINNTTASFKQNSYQLKRVFAEVGEYCMGD</sequence>